<dbReference type="FunFam" id="2.30.38.10:FF:000001">
    <property type="entry name" value="Non-ribosomal peptide synthetase PvdI"/>
    <property type="match status" value="1"/>
</dbReference>
<dbReference type="AlphaFoldDB" id="A0A5S9MN70"/>
<evidence type="ECO:0000256" key="3">
    <source>
        <dbReference type="ARBA" id="ARBA00022553"/>
    </source>
</evidence>
<keyword evidence="2" id="KW-0596">Phosphopantetheine</keyword>
<dbReference type="InterPro" id="IPR010071">
    <property type="entry name" value="AA_adenyl_dom"/>
</dbReference>
<dbReference type="PANTHER" id="PTHR45527:SF14">
    <property type="entry name" value="PLIPASTATIN SYNTHASE SUBUNIT B"/>
    <property type="match status" value="1"/>
</dbReference>
<reference evidence="6 7" key="1">
    <citation type="submission" date="2019-12" db="EMBL/GenBank/DDBJ databases">
        <title>Full genome sequence of a Bacillus safensis strain isolated from commercially available natto in Indonesia.</title>
        <authorList>
            <person name="Yoshida M."/>
            <person name="Uomi M."/>
            <person name="Waturangi D."/>
            <person name="Ekaputri J.J."/>
            <person name="Setiamarga D.H.E."/>
        </authorList>
    </citation>
    <scope>NUCLEOTIDE SEQUENCE [LARGE SCALE GENOMIC DNA]</scope>
    <source>
        <strain evidence="6 7">IDN1</strain>
    </source>
</reference>
<dbReference type="CDD" id="cd17643">
    <property type="entry name" value="A_NRPS_Cytc1-like"/>
    <property type="match status" value="1"/>
</dbReference>
<dbReference type="Gene3D" id="3.40.50.12780">
    <property type="entry name" value="N-terminal domain of ligase-like"/>
    <property type="match status" value="1"/>
</dbReference>
<dbReference type="InterPro" id="IPR000873">
    <property type="entry name" value="AMP-dep_synth/lig_dom"/>
</dbReference>
<evidence type="ECO:0000256" key="2">
    <source>
        <dbReference type="ARBA" id="ARBA00022450"/>
    </source>
</evidence>
<feature type="domain" description="AMP-binding enzyme C-terminal" evidence="5">
    <location>
        <begin position="300"/>
        <end position="336"/>
    </location>
</feature>
<dbReference type="NCBIfam" id="TIGR01733">
    <property type="entry name" value="AA-adenyl-dom"/>
    <property type="match status" value="1"/>
</dbReference>
<dbReference type="InterPro" id="IPR020845">
    <property type="entry name" value="AMP-binding_CS"/>
</dbReference>
<dbReference type="PROSITE" id="PS00455">
    <property type="entry name" value="AMP_BINDING"/>
    <property type="match status" value="1"/>
</dbReference>
<proteinExistence type="inferred from homology"/>
<organism evidence="6 7">
    <name type="scientific">Bacillus safensis</name>
    <dbReference type="NCBI Taxonomy" id="561879"/>
    <lineage>
        <taxon>Bacteria</taxon>
        <taxon>Bacillati</taxon>
        <taxon>Bacillota</taxon>
        <taxon>Bacilli</taxon>
        <taxon>Bacillales</taxon>
        <taxon>Bacillaceae</taxon>
        <taxon>Bacillus</taxon>
    </lineage>
</organism>
<dbReference type="GO" id="GO:0044550">
    <property type="term" value="P:secondary metabolite biosynthetic process"/>
    <property type="evidence" value="ECO:0007669"/>
    <property type="project" value="TreeGrafter"/>
</dbReference>
<gene>
    <name evidence="6" type="ORF">BsIDN1_71470</name>
</gene>
<dbReference type="InterPro" id="IPR025110">
    <property type="entry name" value="AMP-bd_C"/>
</dbReference>
<protein>
    <recommendedName>
        <fullName evidence="8">AMP-dependent synthetase/ligase domain-containing protein</fullName>
    </recommendedName>
</protein>
<evidence type="ECO:0008006" key="8">
    <source>
        <dbReference type="Google" id="ProtNLM"/>
    </source>
</evidence>
<dbReference type="Proteomes" id="UP000464658">
    <property type="component" value="Chromosome"/>
</dbReference>
<dbReference type="Gene3D" id="3.30.300.30">
    <property type="match status" value="1"/>
</dbReference>
<dbReference type="FunFam" id="3.40.50.980:FF:000002">
    <property type="entry name" value="Enterobactin synthetase component F"/>
    <property type="match status" value="1"/>
</dbReference>
<dbReference type="EMBL" id="AP021906">
    <property type="protein sequence ID" value="BBP93529.1"/>
    <property type="molecule type" value="Genomic_DNA"/>
</dbReference>
<evidence type="ECO:0000313" key="6">
    <source>
        <dbReference type="EMBL" id="BBP93529.1"/>
    </source>
</evidence>
<dbReference type="Pfam" id="PF13193">
    <property type="entry name" value="AMP-binding_C"/>
    <property type="match status" value="1"/>
</dbReference>
<accession>A0A5S9MN70</accession>
<evidence type="ECO:0000313" key="7">
    <source>
        <dbReference type="Proteomes" id="UP000464658"/>
    </source>
</evidence>
<feature type="domain" description="AMP-dependent synthetase/ligase" evidence="4">
    <location>
        <begin position="14"/>
        <end position="242"/>
    </location>
</feature>
<dbReference type="GO" id="GO:0005829">
    <property type="term" value="C:cytosol"/>
    <property type="evidence" value="ECO:0007669"/>
    <property type="project" value="TreeGrafter"/>
</dbReference>
<dbReference type="PANTHER" id="PTHR45527">
    <property type="entry name" value="NONRIBOSOMAL PEPTIDE SYNTHETASE"/>
    <property type="match status" value="1"/>
</dbReference>
<dbReference type="InterPro" id="IPR042099">
    <property type="entry name" value="ANL_N_sf"/>
</dbReference>
<dbReference type="SUPFAM" id="SSF56801">
    <property type="entry name" value="Acetyl-CoA synthetase-like"/>
    <property type="match status" value="1"/>
</dbReference>
<dbReference type="GO" id="GO:0031177">
    <property type="term" value="F:phosphopantetheine binding"/>
    <property type="evidence" value="ECO:0007669"/>
    <property type="project" value="TreeGrafter"/>
</dbReference>
<comment type="similarity">
    <text evidence="1">Belongs to the ATP-dependent AMP-binding enzyme family.</text>
</comment>
<evidence type="ECO:0000256" key="1">
    <source>
        <dbReference type="ARBA" id="ARBA00006432"/>
    </source>
</evidence>
<sequence length="354" mass="40075">MLTTPNHNPADIDRIEPLSSLHPAYIIYTSGSTGKPKGVVIPHQNVIRLLTSTEHWFQFDEEDVWTMFHSYAFDFSVWEIWGPLFLYGGRLVIVPHTISRSPEEMLQLLVEEGVTVLNQTPSAFYQLMQIDKEQQTLGQALSLRYVIFGGEALELSRLEDWYSRHSDCKPLIINMYGITETTVHVTYNELNRDMITKNSSSLIGEPIPDLHVYVLDEYLQPVPPGTTGEMYVAGAGLARGYLGRPDLTSDRFPADPYGAPGTRMYRTGDLARWTEEGALDYIGRADHQIKIRGFRIELGEIEAVLARHDAVAQVAVMMREDQPGDKRLVAYIVPTEEKPFRYRDPSSFCSSQSS</sequence>
<evidence type="ECO:0000259" key="5">
    <source>
        <dbReference type="Pfam" id="PF13193"/>
    </source>
</evidence>
<evidence type="ECO:0000259" key="4">
    <source>
        <dbReference type="Pfam" id="PF00501"/>
    </source>
</evidence>
<dbReference type="Pfam" id="PF00501">
    <property type="entry name" value="AMP-binding"/>
    <property type="match status" value="1"/>
</dbReference>
<dbReference type="InterPro" id="IPR045851">
    <property type="entry name" value="AMP-bd_C_sf"/>
</dbReference>
<keyword evidence="3" id="KW-0597">Phosphoprotein</keyword>
<name>A0A5S9MN70_BACIA</name>
<dbReference type="GO" id="GO:0043041">
    <property type="term" value="P:amino acid activation for nonribosomal peptide biosynthetic process"/>
    <property type="evidence" value="ECO:0007669"/>
    <property type="project" value="TreeGrafter"/>
</dbReference>